<dbReference type="Gene3D" id="1.25.40.10">
    <property type="entry name" value="Tetratricopeptide repeat domain"/>
    <property type="match status" value="3"/>
</dbReference>
<protein>
    <submittedName>
        <fullName evidence="3">Serine/threonine protein kinase</fullName>
    </submittedName>
</protein>
<dbReference type="OrthoDB" id="41005at2157"/>
<keyword evidence="3" id="KW-0418">Kinase</keyword>
<dbReference type="InterPro" id="IPR019734">
    <property type="entry name" value="TPR_rpt"/>
</dbReference>
<dbReference type="CDD" id="cd14014">
    <property type="entry name" value="STKc_PknB_like"/>
    <property type="match status" value="1"/>
</dbReference>
<dbReference type="GO" id="GO:0004674">
    <property type="term" value="F:protein serine/threonine kinase activity"/>
    <property type="evidence" value="ECO:0007669"/>
    <property type="project" value="UniProtKB-KW"/>
</dbReference>
<proteinExistence type="predicted"/>
<dbReference type="Pfam" id="PF14559">
    <property type="entry name" value="TPR_19"/>
    <property type="match status" value="1"/>
</dbReference>
<dbReference type="InterPro" id="IPR000719">
    <property type="entry name" value="Prot_kinase_dom"/>
</dbReference>
<dbReference type="Pfam" id="PF00069">
    <property type="entry name" value="Pkinase"/>
    <property type="match status" value="1"/>
</dbReference>
<dbReference type="PANTHER" id="PTHR23257:SF891">
    <property type="entry name" value="INTEGRIN-LINKED PROTEIN KINASE FAMILY"/>
    <property type="match status" value="1"/>
</dbReference>
<dbReference type="SMART" id="SM00220">
    <property type="entry name" value="S_TKc"/>
    <property type="match status" value="1"/>
</dbReference>
<dbReference type="SUPFAM" id="SSF48452">
    <property type="entry name" value="TPR-like"/>
    <property type="match status" value="2"/>
</dbReference>
<feature type="repeat" description="TPR" evidence="1">
    <location>
        <begin position="676"/>
        <end position="709"/>
    </location>
</feature>
<keyword evidence="1" id="KW-0802">TPR repeat</keyword>
<evidence type="ECO:0000313" key="4">
    <source>
        <dbReference type="Proteomes" id="UP000199506"/>
    </source>
</evidence>
<dbReference type="PANTHER" id="PTHR23257">
    <property type="entry name" value="SERINE-THREONINE PROTEIN KINASE"/>
    <property type="match status" value="1"/>
</dbReference>
<dbReference type="GO" id="GO:0007165">
    <property type="term" value="P:signal transduction"/>
    <property type="evidence" value="ECO:0007669"/>
    <property type="project" value="TreeGrafter"/>
</dbReference>
<evidence type="ECO:0000259" key="2">
    <source>
        <dbReference type="PROSITE" id="PS50011"/>
    </source>
</evidence>
<dbReference type="PROSITE" id="PS50011">
    <property type="entry name" value="PROTEIN_KINASE_DOM"/>
    <property type="match status" value="1"/>
</dbReference>
<dbReference type="EMBL" id="FOAK01000004">
    <property type="protein sequence ID" value="SEK68383.1"/>
    <property type="molecule type" value="Genomic_DNA"/>
</dbReference>
<sequence length="762" mass="90219">MLKNIEINDELEDGLIIIDKFGGDSLNVKSKTGMGVVYIAFQKDTHQILALKTFQDKFINDLESISDFKLESIESTKLKYHPNIVFSMGVQIIDERPFLIMEPILPNQDGRQSLKDYLDLKLSFGQILNWSIQFCYGMEFINEHEIKAHGDIKPENLLIDYRNQLKISDFGLLELFDTIPEDNIKGTYPYMAPETFKGKYNIQTDIYAFGMVLYQLLNNGKLPFNAKNNFLEEWQELHETKSIPLTEPLEFNNIIQKCLDKNPKNRYSSFKELRNNLETIFSKFSNNEIYVPESKEISDEWYDLSIAHSYAQYKQIDLFKEYSKNLINSENNNILLEYGIDLINIGEYWTAIKIFKKILNKISKSDEKFNMMDRLYFNMGHAYHELNRLYDAEEYYLKCLDTNNEYPKSKVNLGNVYREIGDFEKALSYYNNVLREIPNFYEAIYNKALLLGKMNNLDEAEKLFDKIKYVKENKRLYYDKALMFYNENLMKSLIELSNIEIIDEEDSQALFFIIIIHIMKGKSELAKDNYDKLISISNNMDYKLYIASEYYNNGFEKESKEILDELINKGNINERNEALLLYSELIINKNIEKSITIWDNILKSNAPKEFKSRVYVNKYLHDKRFNNKRNLDNALKLDPKNEIAHLNYVVYYADKKKWKKALKRIDSGLKFVPYSQELLFLKGRIYNDKKRYNLAIKYFKQSLKLGLPNIKTYLYLHKCYIMLYESENADKYFNYAINLDGYCNMVFDPNEMLIQLIDKYLL</sequence>
<dbReference type="RefSeq" id="WP_091699154.1">
    <property type="nucleotide sequence ID" value="NZ_FOAK01000004.1"/>
</dbReference>
<evidence type="ECO:0000256" key="1">
    <source>
        <dbReference type="PROSITE-ProRule" id="PRU00339"/>
    </source>
</evidence>
<reference evidence="3 4" key="1">
    <citation type="submission" date="2016-10" db="EMBL/GenBank/DDBJ databases">
        <authorList>
            <person name="de Groot N.N."/>
        </authorList>
    </citation>
    <scope>NUCLEOTIDE SEQUENCE [LARGE SCALE GENOMIC DNA]</scope>
    <source>
        <strain evidence="3 4">DSM 11978</strain>
    </source>
</reference>
<dbReference type="STRING" id="190974.SAMN05216439_1315"/>
<evidence type="ECO:0000313" key="3">
    <source>
        <dbReference type="EMBL" id="SEK68383.1"/>
    </source>
</evidence>
<dbReference type="InterPro" id="IPR050167">
    <property type="entry name" value="Ser_Thr_protein_kinase"/>
</dbReference>
<dbReference type="Gene3D" id="3.30.200.20">
    <property type="entry name" value="Phosphorylase Kinase, domain 1"/>
    <property type="match status" value="1"/>
</dbReference>
<feature type="repeat" description="TPR" evidence="1">
    <location>
        <begin position="407"/>
        <end position="440"/>
    </location>
</feature>
<organism evidence="3 4">
    <name type="scientific">Methanobrevibacter gottschalkii</name>
    <dbReference type="NCBI Taxonomy" id="190974"/>
    <lineage>
        <taxon>Archaea</taxon>
        <taxon>Methanobacteriati</taxon>
        <taxon>Methanobacteriota</taxon>
        <taxon>Methanomada group</taxon>
        <taxon>Methanobacteria</taxon>
        <taxon>Methanobacteriales</taxon>
        <taxon>Methanobacteriaceae</taxon>
        <taxon>Methanobrevibacter</taxon>
    </lineage>
</organism>
<dbReference type="SUPFAM" id="SSF56112">
    <property type="entry name" value="Protein kinase-like (PK-like)"/>
    <property type="match status" value="1"/>
</dbReference>
<dbReference type="InterPro" id="IPR011009">
    <property type="entry name" value="Kinase-like_dom_sf"/>
</dbReference>
<accession>A0A1H7J0V4</accession>
<dbReference type="GO" id="GO:0005524">
    <property type="term" value="F:ATP binding"/>
    <property type="evidence" value="ECO:0007669"/>
    <property type="project" value="InterPro"/>
</dbReference>
<dbReference type="InterPro" id="IPR011990">
    <property type="entry name" value="TPR-like_helical_dom_sf"/>
</dbReference>
<feature type="domain" description="Protein kinase" evidence="2">
    <location>
        <begin position="23"/>
        <end position="281"/>
    </location>
</feature>
<dbReference type="AlphaFoldDB" id="A0A1H7J0V4"/>
<dbReference type="Pfam" id="PF13181">
    <property type="entry name" value="TPR_8"/>
    <property type="match status" value="2"/>
</dbReference>
<feature type="repeat" description="TPR" evidence="1">
    <location>
        <begin position="373"/>
        <end position="406"/>
    </location>
</feature>
<keyword evidence="3" id="KW-0808">Transferase</keyword>
<keyword evidence="3" id="KW-0723">Serine/threonine-protein kinase</keyword>
<dbReference type="PROSITE" id="PS50293">
    <property type="entry name" value="TPR_REGION"/>
    <property type="match status" value="1"/>
</dbReference>
<dbReference type="SMART" id="SM00028">
    <property type="entry name" value="TPR"/>
    <property type="match status" value="6"/>
</dbReference>
<name>A0A1H7J0V4_9EURY</name>
<dbReference type="PROSITE" id="PS50005">
    <property type="entry name" value="TPR"/>
    <property type="match status" value="3"/>
</dbReference>
<dbReference type="Proteomes" id="UP000199506">
    <property type="component" value="Unassembled WGS sequence"/>
</dbReference>
<gene>
    <name evidence="3" type="ORF">SAMN05216439_1315</name>
</gene>
<dbReference type="Gene3D" id="1.10.510.10">
    <property type="entry name" value="Transferase(Phosphotransferase) domain 1"/>
    <property type="match status" value="1"/>
</dbReference>
<dbReference type="GO" id="GO:0005737">
    <property type="term" value="C:cytoplasm"/>
    <property type="evidence" value="ECO:0007669"/>
    <property type="project" value="TreeGrafter"/>
</dbReference>